<dbReference type="Proteomes" id="UP001634393">
    <property type="component" value="Unassembled WGS sequence"/>
</dbReference>
<accession>A0ABD3U9B0</accession>
<dbReference type="AlphaFoldDB" id="A0ABD3U9B0"/>
<keyword evidence="3" id="KW-1185">Reference proteome</keyword>
<organism evidence="2 3">
    <name type="scientific">Penstemon smallii</name>
    <dbReference type="NCBI Taxonomy" id="265156"/>
    <lineage>
        <taxon>Eukaryota</taxon>
        <taxon>Viridiplantae</taxon>
        <taxon>Streptophyta</taxon>
        <taxon>Embryophyta</taxon>
        <taxon>Tracheophyta</taxon>
        <taxon>Spermatophyta</taxon>
        <taxon>Magnoliopsida</taxon>
        <taxon>eudicotyledons</taxon>
        <taxon>Gunneridae</taxon>
        <taxon>Pentapetalae</taxon>
        <taxon>asterids</taxon>
        <taxon>lamiids</taxon>
        <taxon>Lamiales</taxon>
        <taxon>Plantaginaceae</taxon>
        <taxon>Cheloneae</taxon>
        <taxon>Penstemon</taxon>
    </lineage>
</organism>
<reference evidence="2 3" key="1">
    <citation type="submission" date="2024-12" db="EMBL/GenBank/DDBJ databases">
        <title>The unique morphological basis and parallel evolutionary history of personate flowers in Penstemon.</title>
        <authorList>
            <person name="Depatie T.H."/>
            <person name="Wessinger C.A."/>
        </authorList>
    </citation>
    <scope>NUCLEOTIDE SEQUENCE [LARGE SCALE GENOMIC DNA]</scope>
    <source>
        <strain evidence="2">WTNN_2</strain>
        <tissue evidence="2">Leaf</tissue>
    </source>
</reference>
<evidence type="ECO:0000256" key="1">
    <source>
        <dbReference type="SAM" id="MobiDB-lite"/>
    </source>
</evidence>
<dbReference type="EMBL" id="JBJXBP010000002">
    <property type="protein sequence ID" value="KAL3845401.1"/>
    <property type="molecule type" value="Genomic_DNA"/>
</dbReference>
<protein>
    <submittedName>
        <fullName evidence="2">Uncharacterized protein</fullName>
    </submittedName>
</protein>
<comment type="caution">
    <text evidence="2">The sequence shown here is derived from an EMBL/GenBank/DDBJ whole genome shotgun (WGS) entry which is preliminary data.</text>
</comment>
<sequence length="83" mass="8847">MYIESLGGHQVAATHLSPAPPRRVAQQATGRSMVDRPLALMPAHRACPPCPPACLLPSPTDGYFPSPSCPFAGIGWSWPNLQI</sequence>
<gene>
    <name evidence="2" type="ORF">ACJIZ3_002804</name>
</gene>
<evidence type="ECO:0000313" key="3">
    <source>
        <dbReference type="Proteomes" id="UP001634393"/>
    </source>
</evidence>
<name>A0ABD3U9B0_9LAMI</name>
<proteinExistence type="predicted"/>
<feature type="region of interest" description="Disordered" evidence="1">
    <location>
        <begin position="1"/>
        <end position="31"/>
    </location>
</feature>
<evidence type="ECO:0000313" key="2">
    <source>
        <dbReference type="EMBL" id="KAL3845401.1"/>
    </source>
</evidence>